<sequence>MQVRPDASHAILFVFHAYRRRAHLLEVSSAHSTICNRDAYVQRKGGPHSSQTALCAQSNINHRPKAGQMSLRSLLLDGDGVNNHLHTRTDTEKWHTERQQHMANAAY</sequence>
<accession>A0A8J4AUL4</accession>
<evidence type="ECO:0000313" key="2">
    <source>
        <dbReference type="Proteomes" id="UP000747399"/>
    </source>
</evidence>
<protein>
    <submittedName>
        <fullName evidence="1">Uncharacterized protein</fullName>
    </submittedName>
</protein>
<dbReference type="EMBL" id="BNCO01000005">
    <property type="protein sequence ID" value="GIL47975.1"/>
    <property type="molecule type" value="Genomic_DNA"/>
</dbReference>
<reference evidence="1" key="1">
    <citation type="journal article" date="2021" name="Proc. Natl. Acad. Sci. U.S.A.">
        <title>Three genomes in the algal genus Volvox reveal the fate of a haploid sex-determining region after a transition to homothallism.</title>
        <authorList>
            <person name="Yamamoto K."/>
            <person name="Hamaji T."/>
            <person name="Kawai-Toyooka H."/>
            <person name="Matsuzaki R."/>
            <person name="Takahashi F."/>
            <person name="Nishimura Y."/>
            <person name="Kawachi M."/>
            <person name="Noguchi H."/>
            <person name="Minakuchi Y."/>
            <person name="Umen J.G."/>
            <person name="Toyoda A."/>
            <person name="Nozaki H."/>
        </authorList>
    </citation>
    <scope>NUCLEOTIDE SEQUENCE</scope>
    <source>
        <strain evidence="1">NIES-3780</strain>
    </source>
</reference>
<evidence type="ECO:0000313" key="1">
    <source>
        <dbReference type="EMBL" id="GIL47975.1"/>
    </source>
</evidence>
<keyword evidence="2" id="KW-1185">Reference proteome</keyword>
<comment type="caution">
    <text evidence="1">The sequence shown here is derived from an EMBL/GenBank/DDBJ whole genome shotgun (WGS) entry which is preliminary data.</text>
</comment>
<organism evidence="1 2">
    <name type="scientific">Volvox africanus</name>
    <dbReference type="NCBI Taxonomy" id="51714"/>
    <lineage>
        <taxon>Eukaryota</taxon>
        <taxon>Viridiplantae</taxon>
        <taxon>Chlorophyta</taxon>
        <taxon>core chlorophytes</taxon>
        <taxon>Chlorophyceae</taxon>
        <taxon>CS clade</taxon>
        <taxon>Chlamydomonadales</taxon>
        <taxon>Volvocaceae</taxon>
        <taxon>Volvox</taxon>
    </lineage>
</organism>
<gene>
    <name evidence="1" type="ORF">Vafri_4698</name>
</gene>
<proteinExistence type="predicted"/>
<name>A0A8J4AUL4_9CHLO</name>
<dbReference type="AlphaFoldDB" id="A0A8J4AUL4"/>
<dbReference type="Proteomes" id="UP000747399">
    <property type="component" value="Unassembled WGS sequence"/>
</dbReference>